<feature type="domain" description="FAD-binding" evidence="2">
    <location>
        <begin position="3"/>
        <end position="336"/>
    </location>
</feature>
<evidence type="ECO:0000259" key="2">
    <source>
        <dbReference type="Pfam" id="PF01494"/>
    </source>
</evidence>
<dbReference type="PRINTS" id="PR00420">
    <property type="entry name" value="RNGMNOXGNASE"/>
</dbReference>
<dbReference type="GO" id="GO:0071949">
    <property type="term" value="F:FAD binding"/>
    <property type="evidence" value="ECO:0007669"/>
    <property type="project" value="InterPro"/>
</dbReference>
<evidence type="ECO:0000256" key="1">
    <source>
        <dbReference type="ARBA" id="ARBA00023002"/>
    </source>
</evidence>
<protein>
    <submittedName>
        <fullName evidence="3">FAD-dependent monooxygenase</fullName>
    </submittedName>
</protein>
<proteinExistence type="predicted"/>
<dbReference type="PANTHER" id="PTHR43476:SF5">
    <property type="entry name" value="FAD-DEPENDENT MONOOXYGENASE"/>
    <property type="match status" value="1"/>
</dbReference>
<evidence type="ECO:0000313" key="3">
    <source>
        <dbReference type="EMBL" id="MCF2531552.1"/>
    </source>
</evidence>
<keyword evidence="4" id="KW-1185">Reference proteome</keyword>
<keyword evidence="3" id="KW-0503">Monooxygenase</keyword>
<keyword evidence="1" id="KW-0560">Oxidoreductase</keyword>
<dbReference type="Gene3D" id="3.30.70.2450">
    <property type="match status" value="1"/>
</dbReference>
<name>A0AA41Q7E7_9ACTN</name>
<evidence type="ECO:0000313" key="4">
    <source>
        <dbReference type="Proteomes" id="UP001165378"/>
    </source>
</evidence>
<sequence>MSRVLVAGAGPVGLTAALTLARRGIPVTVFESGSGLAAESRASTFHPPTLEMLAGLGVHGRLDRLGLRAPVFQYRERAGGVVAELDMGLLADVTPYPYRLQCEQNKLTPLLLAELELLAGCEVIFGASVAEVHPSAGHVDVRLASGRTVRGAWLIGADGAHSAVRRSLGLEFEGSTYPERFLVCSVADELRDHLADLASIAYVLDPREWLVMLRTPDHWRILMPVADGVPDAAVLDPDGIQRRLRAVADFGQDWDVRDASVYRVHQRVVRDFRAGRVLLAGDAAHVNNPLGGLGMNSGIHDAVHLGTALAAVTAGAPDAVLSAASAERRAIARDYVGAASHRNWERLRADDPAAQAAHRAELRGLAADPRRARSHLLRTSMIASLRPEAA</sequence>
<dbReference type="Proteomes" id="UP001165378">
    <property type="component" value="Unassembled WGS sequence"/>
</dbReference>
<reference evidence="3" key="1">
    <citation type="submission" date="2022-01" db="EMBL/GenBank/DDBJ databases">
        <title>Genome-Based Taxonomic Classification of the Phylum Actinobacteria.</title>
        <authorList>
            <person name="Gao Y."/>
        </authorList>
    </citation>
    <scope>NUCLEOTIDE SEQUENCE</scope>
    <source>
        <strain evidence="3">KLBMP 8922</strain>
    </source>
</reference>
<dbReference type="Gene3D" id="3.50.50.60">
    <property type="entry name" value="FAD/NAD(P)-binding domain"/>
    <property type="match status" value="1"/>
</dbReference>
<comment type="caution">
    <text evidence="3">The sequence shown here is derived from an EMBL/GenBank/DDBJ whole genome shotgun (WGS) entry which is preliminary data.</text>
</comment>
<accession>A0AA41Q7E7</accession>
<dbReference type="EMBL" id="JAKFHA010000024">
    <property type="protein sequence ID" value="MCF2531552.1"/>
    <property type="molecule type" value="Genomic_DNA"/>
</dbReference>
<organism evidence="3 4">
    <name type="scientific">Yinghuangia soli</name>
    <dbReference type="NCBI Taxonomy" id="2908204"/>
    <lineage>
        <taxon>Bacteria</taxon>
        <taxon>Bacillati</taxon>
        <taxon>Actinomycetota</taxon>
        <taxon>Actinomycetes</taxon>
        <taxon>Kitasatosporales</taxon>
        <taxon>Streptomycetaceae</taxon>
        <taxon>Yinghuangia</taxon>
    </lineage>
</organism>
<dbReference type="GO" id="GO:0004497">
    <property type="term" value="F:monooxygenase activity"/>
    <property type="evidence" value="ECO:0007669"/>
    <property type="project" value="UniProtKB-KW"/>
</dbReference>
<dbReference type="PANTHER" id="PTHR43476">
    <property type="entry name" value="3-(3-HYDROXY-PHENYL)PROPIONATE/3-HYDROXYCINNAMIC ACID HYDROXYLASE"/>
    <property type="match status" value="1"/>
</dbReference>
<dbReference type="AlphaFoldDB" id="A0AA41Q7E7"/>
<dbReference type="Pfam" id="PF01494">
    <property type="entry name" value="FAD_binding_3"/>
    <property type="match status" value="1"/>
</dbReference>
<dbReference type="RefSeq" id="WP_235056199.1">
    <property type="nucleotide sequence ID" value="NZ_JAKFHA010000024.1"/>
</dbReference>
<dbReference type="InterPro" id="IPR050631">
    <property type="entry name" value="PheA/TfdB_FAD_monoxygenase"/>
</dbReference>
<gene>
    <name evidence="3" type="ORF">LZ495_30655</name>
</gene>
<dbReference type="SUPFAM" id="SSF51905">
    <property type="entry name" value="FAD/NAD(P)-binding domain"/>
    <property type="match status" value="1"/>
</dbReference>
<dbReference type="InterPro" id="IPR036188">
    <property type="entry name" value="FAD/NAD-bd_sf"/>
</dbReference>
<dbReference type="InterPro" id="IPR002938">
    <property type="entry name" value="FAD-bd"/>
</dbReference>